<evidence type="ECO:0000259" key="9">
    <source>
        <dbReference type="PROSITE" id="PS50885"/>
    </source>
</evidence>
<accession>A0A1S7LCA2</accession>
<dbReference type="SUPFAM" id="SSF58104">
    <property type="entry name" value="Methyl-accepting chemotaxis protein (MCP) signaling domain"/>
    <property type="match status" value="1"/>
</dbReference>
<keyword evidence="3 5" id="KW-0807">Transducer</keyword>
<dbReference type="GO" id="GO:0005886">
    <property type="term" value="C:plasma membrane"/>
    <property type="evidence" value="ECO:0007669"/>
    <property type="project" value="UniProtKB-SubCell"/>
</dbReference>
<evidence type="ECO:0000259" key="7">
    <source>
        <dbReference type="PROSITE" id="PS50111"/>
    </source>
</evidence>
<feature type="transmembrane region" description="Helical" evidence="6">
    <location>
        <begin position="180"/>
        <end position="199"/>
    </location>
</feature>
<dbReference type="InterPro" id="IPR003660">
    <property type="entry name" value="HAMP_dom"/>
</dbReference>
<dbReference type="Gene3D" id="1.10.287.950">
    <property type="entry name" value="Methyl-accepting chemotaxis protein"/>
    <property type="match status" value="1"/>
</dbReference>
<evidence type="ECO:0000256" key="4">
    <source>
        <dbReference type="ARBA" id="ARBA00029447"/>
    </source>
</evidence>
<proteinExistence type="inferred from homology"/>
<dbReference type="InterPro" id="IPR000727">
    <property type="entry name" value="T_SNARE_dom"/>
</dbReference>
<dbReference type="CDD" id="cd06225">
    <property type="entry name" value="HAMP"/>
    <property type="match status" value="1"/>
</dbReference>
<evidence type="ECO:0000259" key="8">
    <source>
        <dbReference type="PROSITE" id="PS50192"/>
    </source>
</evidence>
<sequence length="779" mass="83937">MMSMMNSSIAIKVLVVVGVLGSVSLAGVSAFLLQRMQSTLLEQNRVDMELLANNAKLGLENLMLAGAKDDTHRFTDALKRSSGFEILRNDGSEAFKSGDDKVLLDKEGLENLAKVIKSSAAVAYRAKRSDADKLVFLIPMLNRPACQKCHEGESEVRGIFMLERDTHGVDNQVSSARTNAVLGALFSIVLFLGFLWYILRRVVQEPLDDVARVVNSISEGKLTAQIALADPDGDEVARIASGVNTMSSRLANMIRLVHLQSASLEASIHELIEAKNHLLRESEANHQLTGRVVEEHSRVHQGMLRIEETTRQANEVVEVIYSETQGLSDNVRHVAGQAQETSSHVGSTVSAAEAINQAVSGVASDVVEVNDALTVLTDLVVRMQGALEAVGELSVTASNESTRANELAHNTTEVMTRLTGSATEIGKVVKMISRIAEETSMLALNASIEAAGAGEAGKGFAVVANEVKELASQTGEATKMIINYVEEIRNGTEEATQATGQITEVINNLNEVNQEIALGMEEQGEVLELVSGATSKVSAGSAQVSGRMDMLSGSADTVVSASDVAAGQANQIAQISSDAAGRADEVVLRNQSLKETFGGTVDVASEVGIATQTADKQLQDIFNSHEVAMGSLRHLGLIIETTAHAGEKLRSASSNLDVGSYPFDIRSVKAAHLMWLRKLEQKVHGKSDALEMDQLGDSKKCELGRWYFGEGTARYSNKAVFQELGKVHELVHQVARETWQIAEEGSISDAERSMSRLRGVKDQLFELMDQLFLEAASEQ</sequence>
<feature type="domain" description="HAMP" evidence="9">
    <location>
        <begin position="201"/>
        <end position="255"/>
    </location>
</feature>
<dbReference type="Pfam" id="PF00672">
    <property type="entry name" value="HAMP"/>
    <property type="match status" value="1"/>
</dbReference>
<evidence type="ECO:0000256" key="2">
    <source>
        <dbReference type="ARBA" id="ARBA00022519"/>
    </source>
</evidence>
<feature type="domain" description="T-SNARE coiled-coil homology" evidence="8">
    <location>
        <begin position="489"/>
        <end position="551"/>
    </location>
</feature>
<dbReference type="EMBL" id="LO017727">
    <property type="protein sequence ID" value="CRH04460.1"/>
    <property type="molecule type" value="Genomic_DNA"/>
</dbReference>
<keyword evidence="2" id="KW-0997">Cell inner membrane</keyword>
<evidence type="ECO:0000313" key="10">
    <source>
        <dbReference type="EMBL" id="CRH04460.1"/>
    </source>
</evidence>
<reference evidence="10" key="1">
    <citation type="submission" date="2015-04" db="EMBL/GenBank/DDBJ databases">
        <authorList>
            <person name="Syromyatnikov M.Y."/>
            <person name="Popov V.N."/>
        </authorList>
    </citation>
    <scope>NUCLEOTIDE SEQUENCE</scope>
    <source>
        <strain evidence="10">MO-1</strain>
    </source>
</reference>
<dbReference type="Gene3D" id="1.20.120.30">
    <property type="entry name" value="Aspartate receptor, ligand-binding domain"/>
    <property type="match status" value="1"/>
</dbReference>
<dbReference type="GO" id="GO:0007165">
    <property type="term" value="P:signal transduction"/>
    <property type="evidence" value="ECO:0007669"/>
    <property type="project" value="UniProtKB-KW"/>
</dbReference>
<dbReference type="SMART" id="SM00304">
    <property type="entry name" value="HAMP"/>
    <property type="match status" value="1"/>
</dbReference>
<protein>
    <submittedName>
        <fullName evidence="10">Putative Methyl-accepting chemotaxis protein</fullName>
    </submittedName>
</protein>
<dbReference type="Pfam" id="PF13682">
    <property type="entry name" value="CZB"/>
    <property type="match status" value="1"/>
</dbReference>
<keyword evidence="6" id="KW-0812">Transmembrane</keyword>
<dbReference type="InterPro" id="IPR004089">
    <property type="entry name" value="MCPsignal_dom"/>
</dbReference>
<evidence type="ECO:0000256" key="3">
    <source>
        <dbReference type="ARBA" id="ARBA00023224"/>
    </source>
</evidence>
<evidence type="ECO:0000256" key="6">
    <source>
        <dbReference type="SAM" id="Phobius"/>
    </source>
</evidence>
<organism evidence="10">
    <name type="scientific">Magnetococcus massalia (strain MO-1)</name>
    <dbReference type="NCBI Taxonomy" id="451514"/>
    <lineage>
        <taxon>Bacteria</taxon>
        <taxon>Pseudomonadati</taxon>
        <taxon>Pseudomonadota</taxon>
        <taxon>Magnetococcia</taxon>
        <taxon>Magnetococcales</taxon>
        <taxon>Magnetococcaceae</taxon>
        <taxon>Magnetococcus</taxon>
    </lineage>
</organism>
<dbReference type="PANTHER" id="PTHR32089">
    <property type="entry name" value="METHYL-ACCEPTING CHEMOTAXIS PROTEIN MCPB"/>
    <property type="match status" value="1"/>
</dbReference>
<dbReference type="AlphaFoldDB" id="A0A1S7LCA2"/>
<dbReference type="PANTHER" id="PTHR32089:SF112">
    <property type="entry name" value="LYSOZYME-LIKE PROTEIN-RELATED"/>
    <property type="match status" value="1"/>
</dbReference>
<keyword evidence="6" id="KW-0472">Membrane</keyword>
<keyword evidence="2" id="KW-1003">Cell membrane</keyword>
<comment type="similarity">
    <text evidence="4">Belongs to the methyl-accepting chemotaxis (MCP) protein family.</text>
</comment>
<comment type="subcellular location">
    <subcellularLocation>
        <location evidence="1">Cell inner membrane</location>
        <topology evidence="1">Multi-pass membrane protein</topology>
    </subcellularLocation>
</comment>
<dbReference type="InterPro" id="IPR025991">
    <property type="entry name" value="Chemoreceptor_zinc-bind_dom"/>
</dbReference>
<feature type="domain" description="Methyl-accepting transducer" evidence="7">
    <location>
        <begin position="316"/>
        <end position="566"/>
    </location>
</feature>
<dbReference type="Gene3D" id="6.10.340.10">
    <property type="match status" value="1"/>
</dbReference>
<dbReference type="Gene3D" id="3.30.450.290">
    <property type="match status" value="1"/>
</dbReference>
<dbReference type="PROSITE" id="PS50192">
    <property type="entry name" value="T_SNARE"/>
    <property type="match status" value="1"/>
</dbReference>
<dbReference type="PROSITE" id="PS50885">
    <property type="entry name" value="HAMP"/>
    <property type="match status" value="1"/>
</dbReference>
<dbReference type="SMART" id="SM00283">
    <property type="entry name" value="MA"/>
    <property type="match status" value="1"/>
</dbReference>
<evidence type="ECO:0000256" key="5">
    <source>
        <dbReference type="PROSITE-ProRule" id="PRU00284"/>
    </source>
</evidence>
<evidence type="ECO:0000256" key="1">
    <source>
        <dbReference type="ARBA" id="ARBA00004429"/>
    </source>
</evidence>
<dbReference type="Pfam" id="PF00015">
    <property type="entry name" value="MCPsignal"/>
    <property type="match status" value="1"/>
</dbReference>
<name>A0A1S7LCA2_MAGMO</name>
<dbReference type="PROSITE" id="PS50111">
    <property type="entry name" value="CHEMOTAXIS_TRANSDUC_2"/>
    <property type="match status" value="1"/>
</dbReference>
<keyword evidence="6" id="KW-1133">Transmembrane helix</keyword>
<gene>
    <name evidence="10" type="ORF">MAGMO_0247</name>
</gene>